<dbReference type="CDD" id="cd02042">
    <property type="entry name" value="ParAB_family"/>
    <property type="match status" value="1"/>
</dbReference>
<dbReference type="Pfam" id="PF13614">
    <property type="entry name" value="AAA_31"/>
    <property type="match status" value="1"/>
</dbReference>
<dbReference type="Proteomes" id="UP000031386">
    <property type="component" value="Chromosome"/>
</dbReference>
<dbReference type="STRING" id="33033.NW74_00300"/>
<evidence type="ECO:0000313" key="8">
    <source>
        <dbReference type="Proteomes" id="UP000031386"/>
    </source>
</evidence>
<keyword evidence="8" id="KW-1185">Reference proteome</keyword>
<evidence type="ECO:0000259" key="5">
    <source>
        <dbReference type="Pfam" id="PF13614"/>
    </source>
</evidence>
<evidence type="ECO:0000313" key="6">
    <source>
        <dbReference type="EMBL" id="AIZ35925.1"/>
    </source>
</evidence>
<dbReference type="FunFam" id="3.40.50.300:FF:000285">
    <property type="entry name" value="Sporulation initiation inhibitor Soj"/>
    <property type="match status" value="1"/>
</dbReference>
<reference evidence="7" key="2">
    <citation type="submission" date="2022-07" db="EMBL/GenBank/DDBJ databases">
        <title>Parvimonas micra travels from the subgingival sulcus of the human oral cavity to the colorectal adenocarcinoma.</title>
        <authorList>
            <person name="Conde-Perez K."/>
            <person name="Buetas E."/>
            <person name="Aja-Macaya P."/>
            <person name="Martin-De Arribas E."/>
            <person name="Iglesias-Corras I."/>
            <person name="Trigo-Tasende N."/>
            <person name="Nasser-Ali M."/>
            <person name="Estevez L.S."/>
            <person name="Rumbo-Feal S."/>
            <person name="Otero-Alen B."/>
            <person name="Noguera J.F."/>
            <person name="Concha A."/>
            <person name="Pardinas-Lopez S."/>
            <person name="Carda-Dieguez M."/>
            <person name="Gomez-Randulfe I."/>
            <person name="Martinez-Lago N."/>
            <person name="Ladra S."/>
            <person name="Aparicio L.A."/>
            <person name="Bou G."/>
            <person name="Mira A."/>
            <person name="Vallejo J.A."/>
            <person name="Poza M."/>
        </authorList>
    </citation>
    <scope>NUCLEOTIDE SEQUENCE</scope>
    <source>
        <strain evidence="7">PM102KC-G-1</strain>
    </source>
</reference>
<comment type="catalytic activity">
    <reaction evidence="2">
        <text>ATP + H2O = ADP + phosphate + H(+)</text>
        <dbReference type="Rhea" id="RHEA:13065"/>
        <dbReference type="ChEBI" id="CHEBI:15377"/>
        <dbReference type="ChEBI" id="CHEBI:15378"/>
        <dbReference type="ChEBI" id="CHEBI:30616"/>
        <dbReference type="ChEBI" id="CHEBI:43474"/>
        <dbReference type="ChEBI" id="CHEBI:456216"/>
    </reaction>
</comment>
<evidence type="ECO:0000256" key="3">
    <source>
        <dbReference type="ARBA" id="ARBA00062323"/>
    </source>
</evidence>
<comment type="similarity">
    <text evidence="1">Belongs to the ParA family.</text>
</comment>
<proteinExistence type="inferred from homology"/>
<dbReference type="PANTHER" id="PTHR13696:SF52">
    <property type="entry name" value="PARA FAMILY PROTEIN CT_582"/>
    <property type="match status" value="1"/>
</dbReference>
<organism evidence="6 8">
    <name type="scientific">Parvimonas micra</name>
    <dbReference type="NCBI Taxonomy" id="33033"/>
    <lineage>
        <taxon>Bacteria</taxon>
        <taxon>Bacillati</taxon>
        <taxon>Bacillota</taxon>
        <taxon>Tissierellia</taxon>
        <taxon>Tissierellales</taxon>
        <taxon>Peptoniphilaceae</taxon>
        <taxon>Parvimonas</taxon>
    </lineage>
</organism>
<dbReference type="InterPro" id="IPR025669">
    <property type="entry name" value="AAA_dom"/>
</dbReference>
<dbReference type="InterPro" id="IPR050678">
    <property type="entry name" value="DNA_Partitioning_ATPase"/>
</dbReference>
<dbReference type="PANTHER" id="PTHR13696">
    <property type="entry name" value="P-LOOP CONTAINING NUCLEOSIDE TRIPHOSPHATE HYDROLASE"/>
    <property type="match status" value="1"/>
</dbReference>
<dbReference type="Proteomes" id="UP001210690">
    <property type="component" value="Chromosome"/>
</dbReference>
<dbReference type="AlphaFoldDB" id="A0A0B4RZM5"/>
<dbReference type="SUPFAM" id="SSF52540">
    <property type="entry name" value="P-loop containing nucleoside triphosphate hydrolases"/>
    <property type="match status" value="1"/>
</dbReference>
<accession>A0A0B4RZM5</accession>
<dbReference type="OrthoDB" id="9815116at2"/>
<protein>
    <recommendedName>
        <fullName evidence="4">Sporulation initiation inhibitor protein Soj</fullName>
    </recommendedName>
</protein>
<dbReference type="EMBL" id="CP009761">
    <property type="protein sequence ID" value="AIZ35925.1"/>
    <property type="molecule type" value="Genomic_DNA"/>
</dbReference>
<dbReference type="Gene3D" id="3.40.50.300">
    <property type="entry name" value="P-loop containing nucleotide triphosphate hydrolases"/>
    <property type="match status" value="1"/>
</dbReference>
<comment type="subunit">
    <text evidence="3">Dimerizes in the presence of ATP but not ADP; ATP-binding is required for double-stranded (ds)DNA-binding. Interacts with DnaA.</text>
</comment>
<evidence type="ECO:0000313" key="7">
    <source>
        <dbReference type="EMBL" id="WBB30865.1"/>
    </source>
</evidence>
<name>A0A0B4RZM5_9FIRM</name>
<dbReference type="RefSeq" id="WP_041953209.1">
    <property type="nucleotide sequence ID" value="NZ_BHYQ01000007.1"/>
</dbReference>
<dbReference type="EMBL" id="CP101412">
    <property type="protein sequence ID" value="WBB30865.1"/>
    <property type="molecule type" value="Genomic_DNA"/>
</dbReference>
<evidence type="ECO:0000256" key="4">
    <source>
        <dbReference type="ARBA" id="ARBA00071824"/>
    </source>
</evidence>
<sequence length="264" mass="29653">MKIFDAFKKKREMRMISVFNQKGGVGKTTTVVNLAAALGFNKKKVLVIDMDPQGNSTSGLGVEDTELSIYEVLTHEKDINDTIQKTKSKNVDIIPANSDLCGLEIELLSVDKREYLLKSEIDKIPQNYDFILVDCPPSLSILSINALVASQSVLIPIQCEYYALEGVSQLMNTVNIIRKGLNPELEVEGVLLTMYDSRNNLSYDVKNEAENYFKDKLFNTVIPRNIRLAEAPSFGESIIYYDKNSKGAIAYLSLAKELIKNRRK</sequence>
<evidence type="ECO:0000256" key="1">
    <source>
        <dbReference type="ARBA" id="ARBA00006976"/>
    </source>
</evidence>
<feature type="domain" description="AAA" evidence="5">
    <location>
        <begin position="13"/>
        <end position="187"/>
    </location>
</feature>
<evidence type="ECO:0000256" key="2">
    <source>
        <dbReference type="ARBA" id="ARBA00049360"/>
    </source>
</evidence>
<dbReference type="PIRSF" id="PIRSF009320">
    <property type="entry name" value="Nuc_binding_HP_1000"/>
    <property type="match status" value="1"/>
</dbReference>
<reference evidence="6 8" key="1">
    <citation type="submission" date="2014-10" db="EMBL/GenBank/DDBJ databases">
        <title>Complete genome sequence of Parvimonas micra KCOM 1535 (= ChDC B708).</title>
        <authorList>
            <person name="Kook J.-K."/>
            <person name="Park S.-N."/>
            <person name="Lim Y.K."/>
            <person name="Roh H."/>
        </authorList>
    </citation>
    <scope>NUCLEOTIDE SEQUENCE [LARGE SCALE GENOMIC DNA]</scope>
    <source>
        <strain evidence="6">KCOM 1535</strain>
        <strain evidence="8">KCOM 1535 / ChDC B708</strain>
    </source>
</reference>
<dbReference type="InterPro" id="IPR027417">
    <property type="entry name" value="P-loop_NTPase"/>
</dbReference>
<gene>
    <name evidence="7" type="ORF">NM222_07915</name>
    <name evidence="6" type="ORF">NW74_00300</name>
</gene>
<dbReference type="KEGG" id="pmic:NW74_00300"/>